<organism evidence="2 3">
    <name type="scientific">Stachybotrys chlorohalonatus (strain IBT 40285)</name>
    <dbReference type="NCBI Taxonomy" id="1283841"/>
    <lineage>
        <taxon>Eukaryota</taxon>
        <taxon>Fungi</taxon>
        <taxon>Dikarya</taxon>
        <taxon>Ascomycota</taxon>
        <taxon>Pezizomycotina</taxon>
        <taxon>Sordariomycetes</taxon>
        <taxon>Hypocreomycetidae</taxon>
        <taxon>Hypocreales</taxon>
        <taxon>Stachybotryaceae</taxon>
        <taxon>Stachybotrys</taxon>
    </lineage>
</organism>
<dbReference type="InterPro" id="IPR052895">
    <property type="entry name" value="HetReg/Transcr_Mod"/>
</dbReference>
<keyword evidence="3" id="KW-1185">Reference proteome</keyword>
<dbReference type="Proteomes" id="UP000028524">
    <property type="component" value="Unassembled WGS sequence"/>
</dbReference>
<dbReference type="PANTHER" id="PTHR24148">
    <property type="entry name" value="ANKYRIN REPEAT DOMAIN-CONTAINING PROTEIN 39 HOMOLOG-RELATED"/>
    <property type="match status" value="1"/>
</dbReference>
<dbReference type="Pfam" id="PF06985">
    <property type="entry name" value="HET"/>
    <property type="match status" value="1"/>
</dbReference>
<dbReference type="AlphaFoldDB" id="A0A084QYJ1"/>
<accession>A0A084QYJ1</accession>
<feature type="domain" description="Heterokaryon incompatibility" evidence="1">
    <location>
        <begin position="76"/>
        <end position="254"/>
    </location>
</feature>
<proteinExistence type="predicted"/>
<dbReference type="HOGENOM" id="CLU_004184_7_2_1"/>
<protein>
    <recommendedName>
        <fullName evidence="1">Heterokaryon incompatibility domain-containing protein</fullName>
    </recommendedName>
</protein>
<evidence type="ECO:0000259" key="1">
    <source>
        <dbReference type="Pfam" id="PF06985"/>
    </source>
</evidence>
<sequence>MPLYTSLSRDANELRLVYIKPGRPGSQIECELKHVPHGEVSQYSEGAYNWITGRLFNIDRDLKKTNGRPIHWVPEYEALSYTWGEPGHTTMIKLNGTDMEVRQNLYDALSALRRMDKKRAMWIDALCINQDDIEEKNAQIPRMPAIYQRATRTIAWLGTSDRTALRAMDTLERLGGSKAHLDAFKAPKPMWWPGPQFDGFYGEDGDKFLFEYGTKHAMLEDLANLEDLAYEDWKALESFFYNRPYWRRMWVVQEIVNSRKVIFQCGGREMNFETFIYLPHMRMTKHDEVTREQAAISVGAALDERFREILRAPISIVTHRLSAKHPIRAMGFEPHSSSLLNLLEEFRYFQCTDPRDRVYALLGLPSIDRDMPLPKPDYTKDFAEVYCETVKAIIQYSADLSVLCVPRGSSGVLSELPSWVPSWTETATETALFIHPREVWPKGPIIGAARETLPKSQDFDFGQPVGQDSVSSARTKKRPLMHSRSLMTRVGDCMETNGLTSRNFYSPIASNPNLRRLDLSGYVADDFMYMSAPIPENAFADGTWKEHILQWEELLHCFDVHIQFQGGIQKIDPGLRHPQLFSFLVVLMRGKILVKQELSAGSLADSYVEHYLVWTGRLDPSQSRCPILPEVLSLAFDNELKKSVRGWKFAMTTKQRLALVNGEASMQDKIAVLFGCDYPLLVFSHGTGSHNGERRNFWTLRGSTFVQDMMEGEVFDEAQRSGWEEERFLFI</sequence>
<dbReference type="PANTHER" id="PTHR24148:SF73">
    <property type="entry name" value="HET DOMAIN PROTEIN (AFU_ORTHOLOGUE AFUA_8G01020)"/>
    <property type="match status" value="1"/>
</dbReference>
<gene>
    <name evidence="2" type="ORF">S40285_08462</name>
</gene>
<dbReference type="InParanoid" id="A0A084QYJ1"/>
<dbReference type="OrthoDB" id="1470350at2759"/>
<evidence type="ECO:0000313" key="2">
    <source>
        <dbReference type="EMBL" id="KFA69026.1"/>
    </source>
</evidence>
<evidence type="ECO:0000313" key="3">
    <source>
        <dbReference type="Proteomes" id="UP000028524"/>
    </source>
</evidence>
<dbReference type="InterPro" id="IPR010730">
    <property type="entry name" value="HET"/>
</dbReference>
<dbReference type="EMBL" id="KL659622">
    <property type="protein sequence ID" value="KFA69026.1"/>
    <property type="molecule type" value="Genomic_DNA"/>
</dbReference>
<name>A0A084QYJ1_STAC4</name>
<reference evidence="2 3" key="1">
    <citation type="journal article" date="2014" name="BMC Genomics">
        <title>Comparative genome sequencing reveals chemotype-specific gene clusters in the toxigenic black mold Stachybotrys.</title>
        <authorList>
            <person name="Semeiks J."/>
            <person name="Borek D."/>
            <person name="Otwinowski Z."/>
            <person name="Grishin N.V."/>
        </authorList>
    </citation>
    <scope>NUCLEOTIDE SEQUENCE [LARGE SCALE GENOMIC DNA]</scope>
    <source>
        <strain evidence="2 3">IBT 40285</strain>
    </source>
</reference>
<dbReference type="STRING" id="1283841.A0A084QYJ1"/>